<dbReference type="EMBL" id="CADCUX010000708">
    <property type="protein sequence ID" value="CAA9440963.1"/>
    <property type="molecule type" value="Genomic_DNA"/>
</dbReference>
<keyword evidence="2" id="KW-0812">Transmembrane</keyword>
<evidence type="ECO:0000313" key="3">
    <source>
        <dbReference type="EMBL" id="CAA9440963.1"/>
    </source>
</evidence>
<name>A0A6J4QDS1_9BURK</name>
<evidence type="ECO:0000256" key="1">
    <source>
        <dbReference type="SAM" id="MobiDB-lite"/>
    </source>
</evidence>
<gene>
    <name evidence="3" type="ORF">AVDCRST_MAG51-3296</name>
</gene>
<feature type="region of interest" description="Disordered" evidence="1">
    <location>
        <begin position="86"/>
        <end position="107"/>
    </location>
</feature>
<keyword evidence="2" id="KW-1133">Transmembrane helix</keyword>
<organism evidence="3">
    <name type="scientific">uncultured Ramlibacter sp</name>
    <dbReference type="NCBI Taxonomy" id="260755"/>
    <lineage>
        <taxon>Bacteria</taxon>
        <taxon>Pseudomonadati</taxon>
        <taxon>Pseudomonadota</taxon>
        <taxon>Betaproteobacteria</taxon>
        <taxon>Burkholderiales</taxon>
        <taxon>Comamonadaceae</taxon>
        <taxon>Ramlibacter</taxon>
        <taxon>environmental samples</taxon>
    </lineage>
</organism>
<accession>A0A6J4QDS1</accession>
<dbReference type="AlphaFoldDB" id="A0A6J4QDS1"/>
<feature type="region of interest" description="Disordered" evidence="1">
    <location>
        <begin position="40"/>
        <end position="66"/>
    </location>
</feature>
<feature type="compositionally biased region" description="Basic and acidic residues" evidence="1">
    <location>
        <begin position="86"/>
        <end position="97"/>
    </location>
</feature>
<protein>
    <submittedName>
        <fullName evidence="3">Uncharacterized protein</fullName>
    </submittedName>
</protein>
<keyword evidence="2" id="KW-0472">Membrane</keyword>
<feature type="region of interest" description="Disordered" evidence="1">
    <location>
        <begin position="126"/>
        <end position="148"/>
    </location>
</feature>
<sequence length="148" mass="16608">MYAGWDLVIWALLLVGIVLWNVLQGILRKRRRLGDRIPDEVPEAQQPVPETWGRTPEPEPVPERWGRSPVVEVVPVPREVAEHAAREAARAARERPAPRPGRTRVTRWRSRAEVQRAFVDVAVLGPPRALEPWDDGQEAAAGRGATGR</sequence>
<evidence type="ECO:0000256" key="2">
    <source>
        <dbReference type="SAM" id="Phobius"/>
    </source>
</evidence>
<proteinExistence type="predicted"/>
<reference evidence="3" key="1">
    <citation type="submission" date="2020-02" db="EMBL/GenBank/DDBJ databases">
        <authorList>
            <person name="Meier V. D."/>
        </authorList>
    </citation>
    <scope>NUCLEOTIDE SEQUENCE</scope>
    <source>
        <strain evidence="3">AVDCRST_MAG51</strain>
    </source>
</reference>
<feature type="transmembrane region" description="Helical" evidence="2">
    <location>
        <begin position="7"/>
        <end position="27"/>
    </location>
</feature>